<evidence type="ECO:0000313" key="1">
    <source>
        <dbReference type="WBParaSite" id="GPUH_0000881901-mRNA-1"/>
    </source>
</evidence>
<proteinExistence type="predicted"/>
<name>A0A183DJB8_9BILA</name>
<accession>A0A183DJB8</accession>
<sequence>LGRRKTVCCGERSRWSQSQRSSALWFKTDHELYGAYSNC</sequence>
<protein>
    <submittedName>
        <fullName evidence="1">Uncharacterized protein</fullName>
    </submittedName>
</protein>
<dbReference type="WBParaSite" id="GPUH_0000881901-mRNA-1">
    <property type="protein sequence ID" value="GPUH_0000881901-mRNA-1"/>
    <property type="gene ID" value="GPUH_0000881901"/>
</dbReference>
<dbReference type="AlphaFoldDB" id="A0A183DJB8"/>
<organism evidence="1">
    <name type="scientific">Gongylonema pulchrum</name>
    <dbReference type="NCBI Taxonomy" id="637853"/>
    <lineage>
        <taxon>Eukaryota</taxon>
        <taxon>Metazoa</taxon>
        <taxon>Ecdysozoa</taxon>
        <taxon>Nematoda</taxon>
        <taxon>Chromadorea</taxon>
        <taxon>Rhabditida</taxon>
        <taxon>Spirurina</taxon>
        <taxon>Spiruromorpha</taxon>
        <taxon>Spiruroidea</taxon>
        <taxon>Gongylonematidae</taxon>
        <taxon>Gongylonema</taxon>
    </lineage>
</organism>
<reference evidence="1" key="1">
    <citation type="submission" date="2016-06" db="UniProtKB">
        <authorList>
            <consortium name="WormBaseParasite"/>
        </authorList>
    </citation>
    <scope>IDENTIFICATION</scope>
</reference>